<dbReference type="RefSeq" id="WP_100354212.1">
    <property type="nucleotide sequence ID" value="NZ_PCGR01000004.1"/>
</dbReference>
<organism evidence="4 5">
    <name type="scientific">Chryseomicrobium excrementi</name>
    <dbReference type="NCBI Taxonomy" id="2041346"/>
    <lineage>
        <taxon>Bacteria</taxon>
        <taxon>Bacillati</taxon>
        <taxon>Bacillota</taxon>
        <taxon>Bacilli</taxon>
        <taxon>Bacillales</taxon>
        <taxon>Caryophanaceae</taxon>
        <taxon>Chryseomicrobium</taxon>
    </lineage>
</organism>
<protein>
    <recommendedName>
        <fullName evidence="3">DUF4064 domain-containing protein</fullName>
    </recommendedName>
</protein>
<evidence type="ECO:0000313" key="5">
    <source>
        <dbReference type="Proteomes" id="UP000228680"/>
    </source>
</evidence>
<dbReference type="EMBL" id="PCGR01000004">
    <property type="protein sequence ID" value="PJK15801.1"/>
    <property type="molecule type" value="Genomic_DNA"/>
</dbReference>
<evidence type="ECO:0000259" key="3">
    <source>
        <dbReference type="Pfam" id="PF13273"/>
    </source>
</evidence>
<keyword evidence="2" id="KW-0812">Transmembrane</keyword>
<sequence length="167" mass="17925">MKFSRTGELVLGVIGTVFTAISVILLAIAVSSGSAALDDPELMGQFEQDVITEMQNDPSLTAEDAEMASQFLSEGLGAISVFGWAAVVVLVISLIFNILALVFISKNRNPKLAGVFFILAGLFAFILSLTSILLYIAAIMSFVRKAPSASQGHHPDDLDYYEPNRPL</sequence>
<dbReference type="InterPro" id="IPR025273">
    <property type="entry name" value="DUF4064"/>
</dbReference>
<name>A0A2M9EX76_9BACL</name>
<dbReference type="Proteomes" id="UP000228680">
    <property type="component" value="Unassembled WGS sequence"/>
</dbReference>
<keyword evidence="2" id="KW-1133">Transmembrane helix</keyword>
<feature type="transmembrane region" description="Helical" evidence="2">
    <location>
        <begin position="116"/>
        <end position="143"/>
    </location>
</feature>
<dbReference type="AlphaFoldDB" id="A0A2M9EX76"/>
<comment type="caution">
    <text evidence="4">The sequence shown here is derived from an EMBL/GenBank/DDBJ whole genome shotgun (WGS) entry which is preliminary data.</text>
</comment>
<feature type="transmembrane region" description="Helical" evidence="2">
    <location>
        <begin position="81"/>
        <end position="104"/>
    </location>
</feature>
<evidence type="ECO:0000256" key="1">
    <source>
        <dbReference type="SAM" id="MobiDB-lite"/>
    </source>
</evidence>
<feature type="transmembrane region" description="Helical" evidence="2">
    <location>
        <begin position="9"/>
        <end position="30"/>
    </location>
</feature>
<dbReference type="OrthoDB" id="2357232at2"/>
<gene>
    <name evidence="4" type="ORF">CQS04_11220</name>
</gene>
<dbReference type="Pfam" id="PF13273">
    <property type="entry name" value="DUF4064"/>
    <property type="match status" value="1"/>
</dbReference>
<accession>A0A2M9EX76</accession>
<reference evidence="4 5" key="1">
    <citation type="submission" date="2017-10" db="EMBL/GenBank/DDBJ databases">
        <title>Draft genome of Chryseomicrobium casticus sp. nov.</title>
        <authorList>
            <person name="Chakraborty R."/>
            <person name="Saha T."/>
        </authorList>
    </citation>
    <scope>NUCLEOTIDE SEQUENCE [LARGE SCALE GENOMIC DNA]</scope>
    <source>
        <strain evidence="4 5">ET03</strain>
    </source>
</reference>
<keyword evidence="2" id="KW-0472">Membrane</keyword>
<proteinExistence type="predicted"/>
<keyword evidence="5" id="KW-1185">Reference proteome</keyword>
<feature type="domain" description="DUF4064" evidence="3">
    <location>
        <begin position="4"/>
        <end position="126"/>
    </location>
</feature>
<feature type="region of interest" description="Disordered" evidence="1">
    <location>
        <begin position="148"/>
        <end position="167"/>
    </location>
</feature>
<evidence type="ECO:0000256" key="2">
    <source>
        <dbReference type="SAM" id="Phobius"/>
    </source>
</evidence>
<evidence type="ECO:0000313" key="4">
    <source>
        <dbReference type="EMBL" id="PJK15801.1"/>
    </source>
</evidence>